<dbReference type="SUPFAM" id="SSF54060">
    <property type="entry name" value="His-Me finger endonucleases"/>
    <property type="match status" value="1"/>
</dbReference>
<comment type="caution">
    <text evidence="2">The sequence shown here is derived from an EMBL/GenBank/DDBJ whole genome shotgun (WGS) entry which is preliminary data.</text>
</comment>
<feature type="chain" id="PRO_5015447596" evidence="1">
    <location>
        <begin position="23"/>
        <end position="91"/>
    </location>
</feature>
<organism evidence="2 3">
    <name type="scientific">Zhongshania marina</name>
    <dbReference type="NCBI Taxonomy" id="2304603"/>
    <lineage>
        <taxon>Bacteria</taxon>
        <taxon>Pseudomonadati</taxon>
        <taxon>Pseudomonadota</taxon>
        <taxon>Gammaproteobacteria</taxon>
        <taxon>Cellvibrionales</taxon>
        <taxon>Spongiibacteraceae</taxon>
        <taxon>Zhongshania</taxon>
    </lineage>
</organism>
<dbReference type="Proteomes" id="UP000237222">
    <property type="component" value="Unassembled WGS sequence"/>
</dbReference>
<protein>
    <submittedName>
        <fullName evidence="2">Uncharacterized protein</fullName>
    </submittedName>
</protein>
<name>A0A2S4HC16_9GAMM</name>
<evidence type="ECO:0000313" key="3">
    <source>
        <dbReference type="Proteomes" id="UP000237222"/>
    </source>
</evidence>
<evidence type="ECO:0000313" key="2">
    <source>
        <dbReference type="EMBL" id="POP51546.1"/>
    </source>
</evidence>
<reference evidence="2" key="1">
    <citation type="submission" date="2018-01" db="EMBL/GenBank/DDBJ databases">
        <authorList>
            <person name="Yu X.-D."/>
        </authorList>
    </citation>
    <scope>NUCLEOTIDE SEQUENCE</scope>
    <source>
        <strain evidence="2">ZX-21</strain>
    </source>
</reference>
<dbReference type="RefSeq" id="WP_103685588.1">
    <property type="nucleotide sequence ID" value="NZ_PQGG01000038.1"/>
</dbReference>
<dbReference type="AlphaFoldDB" id="A0A2S4HC16"/>
<evidence type="ECO:0000256" key="1">
    <source>
        <dbReference type="SAM" id="SignalP"/>
    </source>
</evidence>
<dbReference type="InterPro" id="IPR044925">
    <property type="entry name" value="His-Me_finger_sf"/>
</dbReference>
<dbReference type="EMBL" id="PQGG01000038">
    <property type="protein sequence ID" value="POP51546.1"/>
    <property type="molecule type" value="Genomic_DNA"/>
</dbReference>
<gene>
    <name evidence="2" type="ORF">C0068_16550</name>
</gene>
<accession>A0A2S4HC16</accession>
<feature type="signal peptide" evidence="1">
    <location>
        <begin position="1"/>
        <end position="22"/>
    </location>
</feature>
<sequence length="91" mass="10094">MGKIIQFALLAVVLLGHGLSLAAPTNFEQAKVAGKTYVYFDRADDGDFYCGCDWQWVGRSGGRTELSSCGYVTRAQEKRAARTEWEHALYA</sequence>
<dbReference type="OrthoDB" id="9800417at2"/>
<proteinExistence type="predicted"/>
<keyword evidence="1" id="KW-0732">Signal</keyword>